<evidence type="ECO:0000256" key="2">
    <source>
        <dbReference type="SAM" id="SignalP"/>
    </source>
</evidence>
<sequence>MLTTKHLVIIVMLMAAGWGCSSQISSPPADTKLAAPSEAEHITAYDIVTAQPIAVDGEKEANSEIVAATDLPCSLAGGCNPIVEENNTFATNSDQTSTEESNGNGGTGGFHQESIYPGMDVDLVQLPTENSVQYVNGIYTSTVKEKDNADLSQKAEFRNVRFHQLNSPSSINTVNAVITDDKSVSGMLEQGFKFKSIEMTQNSSASSVHAMNYLGDKLR</sequence>
<keyword evidence="2" id="KW-0732">Signal</keyword>
<feature type="region of interest" description="Disordered" evidence="1">
    <location>
        <begin position="91"/>
        <end position="112"/>
    </location>
</feature>
<organism evidence="3 4">
    <name type="scientific">Candidatus Thiothrix anitrata</name>
    <dbReference type="NCBI Taxonomy" id="2823902"/>
    <lineage>
        <taxon>Bacteria</taxon>
        <taxon>Pseudomonadati</taxon>
        <taxon>Pseudomonadota</taxon>
        <taxon>Gammaproteobacteria</taxon>
        <taxon>Thiotrichales</taxon>
        <taxon>Thiotrichaceae</taxon>
        <taxon>Thiothrix</taxon>
    </lineage>
</organism>
<protein>
    <submittedName>
        <fullName evidence="3">Uncharacterized protein</fullName>
    </submittedName>
</protein>
<dbReference type="Proteomes" id="UP000672027">
    <property type="component" value="Chromosome"/>
</dbReference>
<feature type="signal peptide" evidence="2">
    <location>
        <begin position="1"/>
        <end position="22"/>
    </location>
</feature>
<proteinExistence type="predicted"/>
<dbReference type="RefSeq" id="WP_210228136.1">
    <property type="nucleotide sequence ID" value="NZ_CP072800.1"/>
</dbReference>
<reference evidence="3 4" key="1">
    <citation type="submission" date="2021-04" db="EMBL/GenBank/DDBJ databases">
        <title>Genomics, taxonomy and metabolism of representatives of sulfur bacteria of the genus Thiothrix: Thiothrix fructosivorans QT, Thiothrix unzii A1T and three new species, Thiothrix subterranea sp. nov., Thiothrix litoralis sp. nov. and 'Candidatus Thiothrix anitrata' sp. nov.</title>
        <authorList>
            <person name="Ravin N.V."/>
            <person name="Smolyakov D."/>
            <person name="Rudenko T.S."/>
            <person name="Mardanov A.V."/>
            <person name="Beletsky A.V."/>
            <person name="Markov N.D."/>
            <person name="Fomenkov A.I."/>
            <person name="Roberts R.J."/>
            <person name="Karnachuk O.V."/>
            <person name="Novikov A."/>
            <person name="Grabovich M.Y."/>
        </authorList>
    </citation>
    <scope>NUCLEOTIDE SEQUENCE [LARGE SCALE GENOMIC DNA]</scope>
    <source>
        <strain evidence="3 4">A52</strain>
    </source>
</reference>
<accession>A0ABX7X3R9</accession>
<name>A0ABX7X3R9_9GAMM</name>
<feature type="chain" id="PRO_5046444884" evidence="2">
    <location>
        <begin position="23"/>
        <end position="219"/>
    </location>
</feature>
<evidence type="ECO:0000313" key="4">
    <source>
        <dbReference type="Proteomes" id="UP000672027"/>
    </source>
</evidence>
<dbReference type="EMBL" id="CP072800">
    <property type="protein sequence ID" value="QTR50530.1"/>
    <property type="molecule type" value="Genomic_DNA"/>
</dbReference>
<gene>
    <name evidence="3" type="ORF">J8380_02875</name>
</gene>
<evidence type="ECO:0000313" key="3">
    <source>
        <dbReference type="EMBL" id="QTR50530.1"/>
    </source>
</evidence>
<evidence type="ECO:0000256" key="1">
    <source>
        <dbReference type="SAM" id="MobiDB-lite"/>
    </source>
</evidence>
<keyword evidence="4" id="KW-1185">Reference proteome</keyword>